<feature type="signal peptide" evidence="1">
    <location>
        <begin position="1"/>
        <end position="18"/>
    </location>
</feature>
<evidence type="ECO:0000313" key="3">
    <source>
        <dbReference type="Proteomes" id="UP000199321"/>
    </source>
</evidence>
<gene>
    <name evidence="2" type="ORF">SAMN05421855_10747</name>
</gene>
<dbReference type="STRING" id="227084.SAMN05421855_10747"/>
<dbReference type="OrthoDB" id="282859at2"/>
<reference evidence="2 3" key="1">
    <citation type="submission" date="2016-10" db="EMBL/GenBank/DDBJ databases">
        <authorList>
            <person name="de Groot N.N."/>
        </authorList>
    </citation>
    <scope>NUCLEOTIDE SEQUENCE [LARGE SCALE GENOMIC DNA]</scope>
    <source>
        <strain evidence="2 3">DSM 16195</strain>
    </source>
</reference>
<dbReference type="AlphaFoldDB" id="A0A1G7IW64"/>
<name>A0A1G7IW64_9FLAO</name>
<evidence type="ECO:0000313" key="2">
    <source>
        <dbReference type="EMBL" id="SDF16826.1"/>
    </source>
</evidence>
<keyword evidence="1" id="KW-0732">Signal</keyword>
<protein>
    <recommendedName>
        <fullName evidence="4">Outer membrane lipoprotein-sorting protein</fullName>
    </recommendedName>
</protein>
<evidence type="ECO:0008006" key="4">
    <source>
        <dbReference type="Google" id="ProtNLM"/>
    </source>
</evidence>
<feature type="chain" id="PRO_5011769793" description="Outer membrane lipoprotein-sorting protein" evidence="1">
    <location>
        <begin position="19"/>
        <end position="277"/>
    </location>
</feature>
<keyword evidence="3" id="KW-1185">Reference proteome</keyword>
<accession>A0A1G7IW64</accession>
<proteinExistence type="predicted"/>
<organism evidence="2 3">
    <name type="scientific">Ulvibacter litoralis</name>
    <dbReference type="NCBI Taxonomy" id="227084"/>
    <lineage>
        <taxon>Bacteria</taxon>
        <taxon>Pseudomonadati</taxon>
        <taxon>Bacteroidota</taxon>
        <taxon>Flavobacteriia</taxon>
        <taxon>Flavobacteriales</taxon>
        <taxon>Flavobacteriaceae</taxon>
        <taxon>Ulvibacter</taxon>
    </lineage>
</organism>
<dbReference type="Proteomes" id="UP000199321">
    <property type="component" value="Unassembled WGS sequence"/>
</dbReference>
<dbReference type="RefSeq" id="WP_093145262.1">
    <property type="nucleotide sequence ID" value="NZ_BMWO01000015.1"/>
</dbReference>
<dbReference type="EMBL" id="FNBA01000007">
    <property type="protein sequence ID" value="SDF16826.1"/>
    <property type="molecule type" value="Genomic_DNA"/>
</dbReference>
<dbReference type="PROSITE" id="PS51257">
    <property type="entry name" value="PROKAR_LIPOPROTEIN"/>
    <property type="match status" value="1"/>
</dbReference>
<sequence length="277" mass="30922">MKKIILLLVLIVAATACNETKKNTEEKAIPVEKDNGIGDGAVSLSDAFAQGIEKAHNKEGYTSKKAISYDLLLHFNGKLRLDVKVTSLTNSSKIRYDFKDGSSIIYDGSEVYLSPANKELKSARFDIFTWSYFMSMPFKLTDPGTQWSGFEQKMINEEEVSRAKLSFKSDVGDTSDDWYMVYTDPETNLLNYAAYIVTFGKTVEKAEAAPHAIAYTNYTVVDGVAIADMWDFYNWSDEKELYGDSIGNATLTNITFLDDADFTVPADSKIVEAPKQD</sequence>
<evidence type="ECO:0000256" key="1">
    <source>
        <dbReference type="SAM" id="SignalP"/>
    </source>
</evidence>